<dbReference type="AlphaFoldDB" id="A0A4Z1PGC2"/>
<dbReference type="OrthoDB" id="5404599at2759"/>
<sequence length="136" mass="15433">MVVVRKWGENHINKSLKQIDSNTWLIGGFVLHRSPFPSNTATWNDDGDNSSYTLKQAPIPATAPTASPYIKLVHEAGGWIRTKFRLSSGMDLSTSATTNNQTWWWRAEVQKALGANGFEDYAQAWMEWQGYKKNEQ</sequence>
<name>A0A4Z1PGC2_9PEZI</name>
<dbReference type="Proteomes" id="UP000298493">
    <property type="component" value="Unassembled WGS sequence"/>
</dbReference>
<gene>
    <name evidence="1" type="ORF">E6O75_ATG05777</name>
</gene>
<evidence type="ECO:0000313" key="1">
    <source>
        <dbReference type="EMBL" id="TID21012.1"/>
    </source>
</evidence>
<protein>
    <submittedName>
        <fullName evidence="1">Uncharacterized protein</fullName>
    </submittedName>
</protein>
<proteinExistence type="predicted"/>
<evidence type="ECO:0000313" key="2">
    <source>
        <dbReference type="Proteomes" id="UP000298493"/>
    </source>
</evidence>
<reference evidence="1 2" key="1">
    <citation type="submission" date="2019-04" db="EMBL/GenBank/DDBJ databases">
        <title>High contiguity whole genome sequence and gene annotation resource for two Venturia nashicola isolates.</title>
        <authorList>
            <person name="Prokchorchik M."/>
            <person name="Won K."/>
            <person name="Lee Y."/>
            <person name="Choi E.D."/>
            <person name="Segonzac C."/>
            <person name="Sohn K.H."/>
        </authorList>
    </citation>
    <scope>NUCLEOTIDE SEQUENCE [LARGE SCALE GENOMIC DNA]</scope>
    <source>
        <strain evidence="1 2">PRI2</strain>
    </source>
</reference>
<dbReference type="EMBL" id="SNSC02000010">
    <property type="protein sequence ID" value="TID21012.1"/>
    <property type="molecule type" value="Genomic_DNA"/>
</dbReference>
<comment type="caution">
    <text evidence="1">The sequence shown here is derived from an EMBL/GenBank/DDBJ whole genome shotgun (WGS) entry which is preliminary data.</text>
</comment>
<accession>A0A4Z1PGC2</accession>
<organism evidence="1 2">
    <name type="scientific">Venturia nashicola</name>
    <dbReference type="NCBI Taxonomy" id="86259"/>
    <lineage>
        <taxon>Eukaryota</taxon>
        <taxon>Fungi</taxon>
        <taxon>Dikarya</taxon>
        <taxon>Ascomycota</taxon>
        <taxon>Pezizomycotina</taxon>
        <taxon>Dothideomycetes</taxon>
        <taxon>Pleosporomycetidae</taxon>
        <taxon>Venturiales</taxon>
        <taxon>Venturiaceae</taxon>
        <taxon>Venturia</taxon>
    </lineage>
</organism>
<keyword evidence="2" id="KW-1185">Reference proteome</keyword>